<name>S3H7P9_9HYPH</name>
<reference evidence="1 2" key="1">
    <citation type="journal article" date="2012" name="J. Bacteriol.">
        <title>Genome sequence of Rhizobium grahamii CCGE502, a broad-host-range symbiont with low nodulation competitiveness in Phaseolus vulgaris.</title>
        <authorList>
            <person name="Althabegoiti M.J."/>
            <person name="Lozano L."/>
            <person name="Torres-Tejerizo G."/>
            <person name="Ormeno-Orrillo E."/>
            <person name="Rogel M.A."/>
            <person name="Gonzalez V."/>
            <person name="Martinez-Romero E."/>
        </authorList>
    </citation>
    <scope>NUCLEOTIDE SEQUENCE [LARGE SCALE GENOMIC DNA]</scope>
    <source>
        <strain evidence="1 2">CCGE 502</strain>
        <plasmid evidence="1">pRg502b</plasmid>
    </source>
</reference>
<evidence type="ECO:0000313" key="1">
    <source>
        <dbReference type="EMBL" id="EPE94942.1"/>
    </source>
</evidence>
<protein>
    <submittedName>
        <fullName evidence="1">Uncharacterized protein</fullName>
    </submittedName>
</protein>
<keyword evidence="1" id="KW-0614">Plasmid</keyword>
<dbReference type="Proteomes" id="UP000014411">
    <property type="component" value="Unassembled WGS sequence"/>
</dbReference>
<organism evidence="1 2">
    <name type="scientific">Rhizobium grahamii CCGE 502</name>
    <dbReference type="NCBI Taxonomy" id="990285"/>
    <lineage>
        <taxon>Bacteria</taxon>
        <taxon>Pseudomonadati</taxon>
        <taxon>Pseudomonadota</taxon>
        <taxon>Alphaproteobacteria</taxon>
        <taxon>Hyphomicrobiales</taxon>
        <taxon>Rhizobiaceae</taxon>
        <taxon>Rhizobium/Agrobacterium group</taxon>
        <taxon>Rhizobium</taxon>
    </lineage>
</organism>
<keyword evidence="2" id="KW-1185">Reference proteome</keyword>
<geneLocation type="plasmid" evidence="1">
    <name>pRg502b</name>
</geneLocation>
<dbReference type="AlphaFoldDB" id="S3H7P9"/>
<sequence>MSGYFSLKSLKRSVKRCVASTGGALSVIRPKSGFRQTRDIMDRRLHLYGALEHLPAQAREPAGPRQAIHQLHVECRLQRSKTPTYRRMVNFQVASSAR</sequence>
<dbReference type="EMBL" id="AEYE02000035">
    <property type="protein sequence ID" value="EPE94942.1"/>
    <property type="molecule type" value="Genomic_DNA"/>
</dbReference>
<dbReference type="HOGENOM" id="CLU_2331721_0_0_5"/>
<comment type="caution">
    <text evidence="1">The sequence shown here is derived from an EMBL/GenBank/DDBJ whole genome shotgun (WGS) entry which is preliminary data.</text>
</comment>
<gene>
    <name evidence="1" type="ORF">RGCCGE502_30618</name>
</gene>
<accession>S3H7P9</accession>
<evidence type="ECO:0000313" key="2">
    <source>
        <dbReference type="Proteomes" id="UP000014411"/>
    </source>
</evidence>
<proteinExistence type="predicted"/>